<keyword evidence="4" id="KW-1185">Reference proteome</keyword>
<dbReference type="EMBL" id="SGIU01000001">
    <property type="protein sequence ID" value="TAI48938.1"/>
    <property type="molecule type" value="Genomic_DNA"/>
</dbReference>
<dbReference type="OrthoDB" id="1427661at2"/>
<feature type="signal peptide" evidence="2">
    <location>
        <begin position="1"/>
        <end position="19"/>
    </location>
</feature>
<organism evidence="3 4">
    <name type="scientific">Flagellimonas allohymeniacidonis</name>
    <dbReference type="NCBI Taxonomy" id="2517819"/>
    <lineage>
        <taxon>Bacteria</taxon>
        <taxon>Pseudomonadati</taxon>
        <taxon>Bacteroidota</taxon>
        <taxon>Flavobacteriia</taxon>
        <taxon>Flavobacteriales</taxon>
        <taxon>Flavobacteriaceae</taxon>
        <taxon>Flagellimonas</taxon>
    </lineage>
</organism>
<protein>
    <recommendedName>
        <fullName evidence="5">OmpA family protein</fullName>
    </recommendedName>
</protein>
<proteinExistence type="predicted"/>
<dbReference type="RefSeq" id="WP_130609888.1">
    <property type="nucleotide sequence ID" value="NZ_SGIU01000001.1"/>
</dbReference>
<keyword evidence="1" id="KW-0175">Coiled coil</keyword>
<keyword evidence="2" id="KW-0732">Signal</keyword>
<evidence type="ECO:0000313" key="3">
    <source>
        <dbReference type="EMBL" id="TAI48938.1"/>
    </source>
</evidence>
<evidence type="ECO:0008006" key="5">
    <source>
        <dbReference type="Google" id="ProtNLM"/>
    </source>
</evidence>
<reference evidence="3 4" key="1">
    <citation type="submission" date="2019-02" db="EMBL/GenBank/DDBJ databases">
        <title>Draft genome sequence of Muricauda sp. 176CP4-71.</title>
        <authorList>
            <person name="Park J.-S."/>
        </authorList>
    </citation>
    <scope>NUCLEOTIDE SEQUENCE [LARGE SCALE GENOMIC DNA]</scope>
    <source>
        <strain evidence="3 4">176CP4-71</strain>
    </source>
</reference>
<accession>A0A4Q8QI12</accession>
<evidence type="ECO:0000313" key="4">
    <source>
        <dbReference type="Proteomes" id="UP000291981"/>
    </source>
</evidence>
<comment type="caution">
    <text evidence="3">The sequence shown here is derived from an EMBL/GenBank/DDBJ whole genome shotgun (WGS) entry which is preliminary data.</text>
</comment>
<evidence type="ECO:0000256" key="1">
    <source>
        <dbReference type="SAM" id="Coils"/>
    </source>
</evidence>
<gene>
    <name evidence="3" type="ORF">EW142_03845</name>
</gene>
<feature type="chain" id="PRO_5020684217" description="OmpA family protein" evidence="2">
    <location>
        <begin position="20"/>
        <end position="257"/>
    </location>
</feature>
<dbReference type="AlphaFoldDB" id="A0A4Q8QI12"/>
<feature type="coiled-coil region" evidence="1">
    <location>
        <begin position="15"/>
        <end position="70"/>
    </location>
</feature>
<sequence>MRKQLPFLIILLISLTAHAQKKSELFAEIEQLKSEKQGLGQELAEAKREISSSKAKADALEAENISLRDANATLLTNLTSFSELSRKNSENVNKTLQALQQKERQLSGINEMIAANDSTAIVLLTKVKQILGDGANADFSEGDVIISGSLNTLFGSDTSVELSEAGLAWVSKIAEVLKANPERKPEVVGLNITGEFGLTYDQANVVAKTLTDTHQVPAEKLSVSVQDGNFKEGISIKLRPDYEAFYGTVKESVKTSQ</sequence>
<evidence type="ECO:0000256" key="2">
    <source>
        <dbReference type="SAM" id="SignalP"/>
    </source>
</evidence>
<name>A0A4Q8QI12_9FLAO</name>
<dbReference type="Proteomes" id="UP000291981">
    <property type="component" value="Unassembled WGS sequence"/>
</dbReference>